<dbReference type="PANTHER" id="PTHR10288">
    <property type="entry name" value="KH DOMAIN CONTAINING RNA BINDING PROTEIN"/>
    <property type="match status" value="1"/>
</dbReference>
<sequence length="452" mass="50161">MDMEDRYTECKESDNPPACLQSQKGHARHFTQDICMVEDFQDGQDCRSVNLSDALVDDDSPKESYSTHAPSKKPVDDCHQIRRAPYKVTPGVICSRLLIPQSRVGLAIGRKGGRIREMSATTGARINVCIQNGIGRDEAYRLIVVTGSITAVCWAVDLLAQKTGLFNGYSNILSRPKEILNHKMGRTPVMDANSLIPEGKDGIGNPSPAEENIIDGATELKNNGDRKSDQIVPLPGIRLLVHSSMAGALLGRAGSTISFIRSQSNARIVLLNEEESAMEGGIVGERVLLIVGIPDYCRRAHLLVLGALNDTNFLAKARAQQGLPGSIQQDYSKADTTLPYLRRSSKQPKNQMKDHEMTMCNRGMVNFASPVPLSFNMGVQSPYAFSPAHMNAMMSYQQQAFSMQLQEQHMLFQQQMWQYYQINPFSNNFENANMVHASIPLTEERYSMESDK</sequence>
<evidence type="ECO:0000256" key="1">
    <source>
        <dbReference type="ARBA" id="ARBA00022737"/>
    </source>
</evidence>
<keyword evidence="1" id="KW-0677">Repeat</keyword>
<dbReference type="Pfam" id="PF00013">
    <property type="entry name" value="KH_1"/>
    <property type="match status" value="2"/>
</dbReference>
<dbReference type="SMART" id="SM00322">
    <property type="entry name" value="KH"/>
    <property type="match status" value="2"/>
</dbReference>
<organism evidence="5 6">
    <name type="scientific">Nannochloropsis gaditana</name>
    <dbReference type="NCBI Taxonomy" id="72520"/>
    <lineage>
        <taxon>Eukaryota</taxon>
        <taxon>Sar</taxon>
        <taxon>Stramenopiles</taxon>
        <taxon>Ochrophyta</taxon>
        <taxon>Eustigmatophyceae</taxon>
        <taxon>Eustigmatales</taxon>
        <taxon>Monodopsidaceae</taxon>
        <taxon>Nannochloropsis</taxon>
    </lineage>
</organism>
<evidence type="ECO:0000256" key="2">
    <source>
        <dbReference type="PROSITE-ProRule" id="PRU00117"/>
    </source>
</evidence>
<dbReference type="SUPFAM" id="SSF54791">
    <property type="entry name" value="Eukaryotic type KH-domain (KH-domain type I)"/>
    <property type="match status" value="2"/>
</dbReference>
<dbReference type="GO" id="GO:0003723">
    <property type="term" value="F:RNA binding"/>
    <property type="evidence" value="ECO:0007669"/>
    <property type="project" value="UniProtKB-UniRule"/>
</dbReference>
<dbReference type="AlphaFoldDB" id="W7T6U4"/>
<dbReference type="InterPro" id="IPR004088">
    <property type="entry name" value="KH_dom_type_1"/>
</dbReference>
<feature type="domain" description="K Homology" evidence="4">
    <location>
        <begin position="233"/>
        <end position="309"/>
    </location>
</feature>
<dbReference type="Proteomes" id="UP000019335">
    <property type="component" value="Unassembled WGS sequence"/>
</dbReference>
<dbReference type="PROSITE" id="PS50084">
    <property type="entry name" value="KH_TYPE_1"/>
    <property type="match status" value="2"/>
</dbReference>
<accession>W7T6U4</accession>
<evidence type="ECO:0000313" key="5">
    <source>
        <dbReference type="EMBL" id="EWM22755.1"/>
    </source>
</evidence>
<comment type="caution">
    <text evidence="5">The sequence shown here is derived from an EMBL/GenBank/DDBJ whole genome shotgun (WGS) entry which is preliminary data.</text>
</comment>
<feature type="region of interest" description="Disordered" evidence="3">
    <location>
        <begin position="1"/>
        <end position="23"/>
    </location>
</feature>
<gene>
    <name evidence="5" type="ORF">Naga_100143g5</name>
</gene>
<reference evidence="5 6" key="1">
    <citation type="journal article" date="2014" name="Mol. Plant">
        <title>Chromosome Scale Genome Assembly and Transcriptome Profiling of Nannochloropsis gaditana in Nitrogen Depletion.</title>
        <authorList>
            <person name="Corteggiani Carpinelli E."/>
            <person name="Telatin A."/>
            <person name="Vitulo N."/>
            <person name="Forcato C."/>
            <person name="D'Angelo M."/>
            <person name="Schiavon R."/>
            <person name="Vezzi A."/>
            <person name="Giacometti G.M."/>
            <person name="Morosinotto T."/>
            <person name="Valle G."/>
        </authorList>
    </citation>
    <scope>NUCLEOTIDE SEQUENCE [LARGE SCALE GENOMIC DNA]</scope>
    <source>
        <strain evidence="5 6">B-31</strain>
    </source>
</reference>
<feature type="domain" description="K Homology" evidence="4">
    <location>
        <begin position="91"/>
        <end position="164"/>
    </location>
</feature>
<keyword evidence="2" id="KW-0694">RNA-binding</keyword>
<proteinExistence type="predicted"/>
<protein>
    <submittedName>
        <fullName evidence="5">Poly-binding protein 4 isoform c</fullName>
    </submittedName>
</protein>
<evidence type="ECO:0000256" key="3">
    <source>
        <dbReference type="SAM" id="MobiDB-lite"/>
    </source>
</evidence>
<dbReference type="OrthoDB" id="1937934at2759"/>
<dbReference type="InterPro" id="IPR036612">
    <property type="entry name" value="KH_dom_type_1_sf"/>
</dbReference>
<keyword evidence="6" id="KW-1185">Reference proteome</keyword>
<evidence type="ECO:0000259" key="4">
    <source>
        <dbReference type="SMART" id="SM00322"/>
    </source>
</evidence>
<name>W7T6U4_9STRA</name>
<dbReference type="InterPro" id="IPR004087">
    <property type="entry name" value="KH_dom"/>
</dbReference>
<feature type="compositionally biased region" description="Basic and acidic residues" evidence="3">
    <location>
        <begin position="1"/>
        <end position="14"/>
    </location>
</feature>
<dbReference type="Gene3D" id="3.30.1370.10">
    <property type="entry name" value="K Homology domain, type 1"/>
    <property type="match status" value="2"/>
</dbReference>
<dbReference type="EMBL" id="AZIL01002098">
    <property type="protein sequence ID" value="EWM22755.1"/>
    <property type="molecule type" value="Genomic_DNA"/>
</dbReference>
<evidence type="ECO:0000313" key="6">
    <source>
        <dbReference type="Proteomes" id="UP000019335"/>
    </source>
</evidence>
<dbReference type="CDD" id="cd00105">
    <property type="entry name" value="KH-I"/>
    <property type="match status" value="1"/>
</dbReference>